<dbReference type="PANTHER" id="PTHR43179:SF7">
    <property type="entry name" value="RHAMNOSYLTRANSFERASE WBBL"/>
    <property type="match status" value="1"/>
</dbReference>
<evidence type="ECO:0000313" key="3">
    <source>
        <dbReference type="Proteomes" id="UP000600449"/>
    </source>
</evidence>
<dbReference type="EMBL" id="BMMF01000022">
    <property type="protein sequence ID" value="GGK55278.1"/>
    <property type="molecule type" value="Genomic_DNA"/>
</dbReference>
<protein>
    <recommendedName>
        <fullName evidence="1">Glycosyltransferase 2-like domain-containing protein</fullName>
    </recommendedName>
</protein>
<dbReference type="Proteomes" id="UP000600449">
    <property type="component" value="Unassembled WGS sequence"/>
</dbReference>
<feature type="domain" description="Glycosyltransferase 2-like" evidence="1">
    <location>
        <begin position="32"/>
        <end position="151"/>
    </location>
</feature>
<sequence>MVADILDCQEPPPQGLTLDEDFADPGLKPCVSLIIPTKNGHDLLATCIGSITRHTRWADLEIIVIDHESDCPRTRDFLRKGAAEGTFSVVPYVGPFNFAAMCNIAAERARGAILGFVNNDVEVLRPDWIERAVAHCRRRAIGAVGAKLLYPNGTVQHFGVVAGQGGIADHAFVHEGADAAGYCGILNATTEFAAVTAATLFCRASLFAASGGFDATGLAVSFNDVDFCLRLRDAGYANICDPDIVLYHHESASRGRPTHGPDRAQQRREELLVSSRWHNVMLSDPCYSPNLNLFGAPYTGLSLPPRHRWGEGLARSRRLRQRPDGSAAW</sequence>
<evidence type="ECO:0000259" key="1">
    <source>
        <dbReference type="Pfam" id="PF00535"/>
    </source>
</evidence>
<gene>
    <name evidence="2" type="ORF">GCM10011322_47430</name>
</gene>
<organism evidence="2 3">
    <name type="scientific">Salinarimonas ramus</name>
    <dbReference type="NCBI Taxonomy" id="690164"/>
    <lineage>
        <taxon>Bacteria</taxon>
        <taxon>Pseudomonadati</taxon>
        <taxon>Pseudomonadota</taxon>
        <taxon>Alphaproteobacteria</taxon>
        <taxon>Hyphomicrobiales</taxon>
        <taxon>Salinarimonadaceae</taxon>
        <taxon>Salinarimonas</taxon>
    </lineage>
</organism>
<dbReference type="SUPFAM" id="SSF53448">
    <property type="entry name" value="Nucleotide-diphospho-sugar transferases"/>
    <property type="match status" value="1"/>
</dbReference>
<proteinExistence type="predicted"/>
<keyword evidence="3" id="KW-1185">Reference proteome</keyword>
<name>A0A917QKQ9_9HYPH</name>
<accession>A0A917QKQ9</accession>
<evidence type="ECO:0000313" key="2">
    <source>
        <dbReference type="EMBL" id="GGK55278.1"/>
    </source>
</evidence>
<dbReference type="InterPro" id="IPR029044">
    <property type="entry name" value="Nucleotide-diphossugar_trans"/>
</dbReference>
<dbReference type="Gene3D" id="3.90.550.10">
    <property type="entry name" value="Spore Coat Polysaccharide Biosynthesis Protein SpsA, Chain A"/>
    <property type="match status" value="1"/>
</dbReference>
<dbReference type="Pfam" id="PF00535">
    <property type="entry name" value="Glycos_transf_2"/>
    <property type="match status" value="1"/>
</dbReference>
<dbReference type="PANTHER" id="PTHR43179">
    <property type="entry name" value="RHAMNOSYLTRANSFERASE WBBL"/>
    <property type="match status" value="1"/>
</dbReference>
<dbReference type="RefSeq" id="WP_188915771.1">
    <property type="nucleotide sequence ID" value="NZ_BMMF01000022.1"/>
</dbReference>
<dbReference type="AlphaFoldDB" id="A0A917QKQ9"/>
<reference evidence="2 3" key="1">
    <citation type="journal article" date="2014" name="Int. J. Syst. Evol. Microbiol.">
        <title>Complete genome sequence of Corynebacterium casei LMG S-19264T (=DSM 44701T), isolated from a smear-ripened cheese.</title>
        <authorList>
            <consortium name="US DOE Joint Genome Institute (JGI-PGF)"/>
            <person name="Walter F."/>
            <person name="Albersmeier A."/>
            <person name="Kalinowski J."/>
            <person name="Ruckert C."/>
        </authorList>
    </citation>
    <scope>NUCLEOTIDE SEQUENCE [LARGE SCALE GENOMIC DNA]</scope>
    <source>
        <strain evidence="2 3">CGMCC 1.9161</strain>
    </source>
</reference>
<dbReference type="InterPro" id="IPR001173">
    <property type="entry name" value="Glyco_trans_2-like"/>
</dbReference>
<comment type="caution">
    <text evidence="2">The sequence shown here is derived from an EMBL/GenBank/DDBJ whole genome shotgun (WGS) entry which is preliminary data.</text>
</comment>